<evidence type="ECO:0000256" key="1">
    <source>
        <dbReference type="ARBA" id="ARBA00022475"/>
    </source>
</evidence>
<comment type="cofactor">
    <cofactor evidence="10">
        <name>Zn(2+)</name>
        <dbReference type="ChEBI" id="CHEBI:29105"/>
    </cofactor>
    <text evidence="10">Binds 1 zinc ion per subunit.</text>
</comment>
<feature type="non-terminal residue" evidence="13">
    <location>
        <position position="238"/>
    </location>
</feature>
<keyword evidence="1" id="KW-1003">Cell membrane</keyword>
<keyword evidence="4" id="KW-0479">Metal-binding</keyword>
<gene>
    <name evidence="13" type="ORF">ENN98_00785</name>
</gene>
<keyword evidence="3 11" id="KW-0812">Transmembrane</keyword>
<evidence type="ECO:0000256" key="7">
    <source>
        <dbReference type="ARBA" id="ARBA00022989"/>
    </source>
</evidence>
<evidence type="ECO:0000259" key="12">
    <source>
        <dbReference type="Pfam" id="PF01435"/>
    </source>
</evidence>
<sequence>MRDFFTQQDVARRNSLRLVLLFTLAALLVVALVSSAIYILLSFNPQRLHQSASPFDLTPATWNYRLWGRIAAGVLAFILLCTFYKYMQLKSGGGAFVAQMCGGRPVLPDTDNLRERRLLNIVEEMALASGVTVPTVYLLDREGGINAFAAGFSQEDAVIGVTRGALIYLDRDELQGVVAHEFSHILYGDMLVNLRLQGVLHGILALGLLGEVLLRGSARGAGAVRVPYLRTGRQGSGA</sequence>
<evidence type="ECO:0000256" key="10">
    <source>
        <dbReference type="RuleBase" id="RU003983"/>
    </source>
</evidence>
<evidence type="ECO:0000256" key="3">
    <source>
        <dbReference type="ARBA" id="ARBA00022692"/>
    </source>
</evidence>
<comment type="caution">
    <text evidence="13">The sequence shown here is derived from an EMBL/GenBank/DDBJ whole genome shotgun (WGS) entry which is preliminary data.</text>
</comment>
<keyword evidence="8 10" id="KW-0482">Metalloprotease</keyword>
<keyword evidence="9 11" id="KW-0472">Membrane</keyword>
<dbReference type="EMBL" id="DSDS01000016">
    <property type="protein sequence ID" value="HET97244.1"/>
    <property type="molecule type" value="Genomic_DNA"/>
</dbReference>
<dbReference type="AlphaFoldDB" id="A0A7C2TGP2"/>
<keyword evidence="6 10" id="KW-0862">Zinc</keyword>
<feature type="domain" description="Peptidase M48" evidence="12">
    <location>
        <begin position="113"/>
        <end position="212"/>
    </location>
</feature>
<evidence type="ECO:0000256" key="2">
    <source>
        <dbReference type="ARBA" id="ARBA00022670"/>
    </source>
</evidence>
<evidence type="ECO:0000256" key="9">
    <source>
        <dbReference type="ARBA" id="ARBA00023136"/>
    </source>
</evidence>
<proteinExistence type="inferred from homology"/>
<evidence type="ECO:0000256" key="8">
    <source>
        <dbReference type="ARBA" id="ARBA00023049"/>
    </source>
</evidence>
<dbReference type="Proteomes" id="UP000885986">
    <property type="component" value="Unassembled WGS sequence"/>
</dbReference>
<keyword evidence="2 10" id="KW-0645">Protease</keyword>
<dbReference type="Gene3D" id="3.30.2010.10">
    <property type="entry name" value="Metalloproteases ('zincins'), catalytic domain"/>
    <property type="match status" value="1"/>
</dbReference>
<evidence type="ECO:0000256" key="6">
    <source>
        <dbReference type="ARBA" id="ARBA00022833"/>
    </source>
</evidence>
<name>A0A7C2TGP2_9BACT</name>
<dbReference type="PANTHER" id="PTHR43221:SF2">
    <property type="entry name" value="PROTEASE HTPX HOMOLOG"/>
    <property type="match status" value="1"/>
</dbReference>
<keyword evidence="7 11" id="KW-1133">Transmembrane helix</keyword>
<dbReference type="InterPro" id="IPR001915">
    <property type="entry name" value="Peptidase_M48"/>
</dbReference>
<dbReference type="InterPro" id="IPR050083">
    <property type="entry name" value="HtpX_protease"/>
</dbReference>
<organism evidence="13">
    <name type="scientific">Desulfurivibrio alkaliphilus</name>
    <dbReference type="NCBI Taxonomy" id="427923"/>
    <lineage>
        <taxon>Bacteria</taxon>
        <taxon>Pseudomonadati</taxon>
        <taxon>Thermodesulfobacteriota</taxon>
        <taxon>Desulfobulbia</taxon>
        <taxon>Desulfobulbales</taxon>
        <taxon>Desulfobulbaceae</taxon>
        <taxon>Desulfurivibrio</taxon>
    </lineage>
</organism>
<accession>A0A7C2TGP2</accession>
<dbReference type="GO" id="GO:0004222">
    <property type="term" value="F:metalloendopeptidase activity"/>
    <property type="evidence" value="ECO:0007669"/>
    <property type="project" value="InterPro"/>
</dbReference>
<dbReference type="PANTHER" id="PTHR43221">
    <property type="entry name" value="PROTEASE HTPX"/>
    <property type="match status" value="1"/>
</dbReference>
<keyword evidence="5 10" id="KW-0378">Hydrolase</keyword>
<dbReference type="Pfam" id="PF01435">
    <property type="entry name" value="Peptidase_M48"/>
    <property type="match status" value="1"/>
</dbReference>
<evidence type="ECO:0000256" key="5">
    <source>
        <dbReference type="ARBA" id="ARBA00022801"/>
    </source>
</evidence>
<feature type="transmembrane region" description="Helical" evidence="11">
    <location>
        <begin position="20"/>
        <end position="41"/>
    </location>
</feature>
<evidence type="ECO:0000256" key="11">
    <source>
        <dbReference type="SAM" id="Phobius"/>
    </source>
</evidence>
<protein>
    <submittedName>
        <fullName evidence="13">Peptidase</fullName>
    </submittedName>
</protein>
<dbReference type="GO" id="GO:0006508">
    <property type="term" value="P:proteolysis"/>
    <property type="evidence" value="ECO:0007669"/>
    <property type="project" value="UniProtKB-KW"/>
</dbReference>
<evidence type="ECO:0000256" key="4">
    <source>
        <dbReference type="ARBA" id="ARBA00022723"/>
    </source>
</evidence>
<dbReference type="GO" id="GO:0046872">
    <property type="term" value="F:metal ion binding"/>
    <property type="evidence" value="ECO:0007669"/>
    <property type="project" value="UniProtKB-KW"/>
</dbReference>
<feature type="transmembrane region" description="Helical" evidence="11">
    <location>
        <begin position="66"/>
        <end position="84"/>
    </location>
</feature>
<evidence type="ECO:0000313" key="13">
    <source>
        <dbReference type="EMBL" id="HET97244.1"/>
    </source>
</evidence>
<comment type="similarity">
    <text evidence="10">Belongs to the peptidase M48 family.</text>
</comment>
<reference evidence="13" key="1">
    <citation type="journal article" date="2020" name="mSystems">
        <title>Genome- and Community-Level Interaction Insights into Carbon Utilization and Element Cycling Functions of Hydrothermarchaeota in Hydrothermal Sediment.</title>
        <authorList>
            <person name="Zhou Z."/>
            <person name="Liu Y."/>
            <person name="Xu W."/>
            <person name="Pan J."/>
            <person name="Luo Z.H."/>
            <person name="Li M."/>
        </authorList>
    </citation>
    <scope>NUCLEOTIDE SEQUENCE [LARGE SCALE GENOMIC DNA]</scope>
    <source>
        <strain evidence="13">SpSt-1224</strain>
    </source>
</reference>